<comment type="caution">
    <text evidence="1">The sequence shown here is derived from an EMBL/GenBank/DDBJ whole genome shotgun (WGS) entry which is preliminary data.</text>
</comment>
<name>A0A0F9HWW6_9ZZZZ</name>
<dbReference type="EMBL" id="LAZR01023126">
    <property type="protein sequence ID" value="KKL79582.1"/>
    <property type="molecule type" value="Genomic_DNA"/>
</dbReference>
<sequence>MTIRNQLLETFARKVQTLNKKKSKFSYRLSIFSLNPRINEHFFGEGITFQPTGMNNIDVPLLFNKTEKIFEETIEFLFDILIQEKVLQEDGSFQGIYHLENESSKEAKATIIFELHGLSEDSKEDKYIIELPKYNFDYNATKSIYNQYIDNTFPNHGYSYNPISSPRLEF</sequence>
<reference evidence="1" key="1">
    <citation type="journal article" date="2015" name="Nature">
        <title>Complex archaea that bridge the gap between prokaryotes and eukaryotes.</title>
        <authorList>
            <person name="Spang A."/>
            <person name="Saw J.H."/>
            <person name="Jorgensen S.L."/>
            <person name="Zaremba-Niedzwiedzka K."/>
            <person name="Martijn J."/>
            <person name="Lind A.E."/>
            <person name="van Eijk R."/>
            <person name="Schleper C."/>
            <person name="Guy L."/>
            <person name="Ettema T.J."/>
        </authorList>
    </citation>
    <scope>NUCLEOTIDE SEQUENCE</scope>
</reference>
<evidence type="ECO:0000313" key="1">
    <source>
        <dbReference type="EMBL" id="KKL79582.1"/>
    </source>
</evidence>
<organism evidence="1">
    <name type="scientific">marine sediment metagenome</name>
    <dbReference type="NCBI Taxonomy" id="412755"/>
    <lineage>
        <taxon>unclassified sequences</taxon>
        <taxon>metagenomes</taxon>
        <taxon>ecological metagenomes</taxon>
    </lineage>
</organism>
<protein>
    <submittedName>
        <fullName evidence="1">Uncharacterized protein</fullName>
    </submittedName>
</protein>
<accession>A0A0F9HWW6</accession>
<proteinExistence type="predicted"/>
<gene>
    <name evidence="1" type="ORF">LCGC14_2013370</name>
</gene>
<dbReference type="AlphaFoldDB" id="A0A0F9HWW6"/>